<dbReference type="OrthoDB" id="9804792at2"/>
<dbReference type="GO" id="GO:0043590">
    <property type="term" value="C:bacterial nucleoid"/>
    <property type="evidence" value="ECO:0007669"/>
    <property type="project" value="TreeGrafter"/>
</dbReference>
<dbReference type="GO" id="GO:0006302">
    <property type="term" value="P:double-strand break repair"/>
    <property type="evidence" value="ECO:0007669"/>
    <property type="project" value="TreeGrafter"/>
</dbReference>
<evidence type="ECO:0000256" key="2">
    <source>
        <dbReference type="ARBA" id="ARBA00023172"/>
    </source>
</evidence>
<name>A0A0D6PIW1_9PROT</name>
<dbReference type="InterPro" id="IPR022572">
    <property type="entry name" value="DNA_rep/recomb_RecO_N"/>
</dbReference>
<evidence type="ECO:0000256" key="3">
    <source>
        <dbReference type="ARBA" id="ARBA00023204"/>
    </source>
</evidence>
<dbReference type="Pfam" id="PF02565">
    <property type="entry name" value="RecO_C"/>
    <property type="match status" value="1"/>
</dbReference>
<dbReference type="Gene3D" id="1.20.1440.120">
    <property type="entry name" value="Recombination protein O, C-terminal domain"/>
    <property type="match status" value="1"/>
</dbReference>
<dbReference type="STRING" id="1120923.SAMN02746095_00619"/>
<dbReference type="Proteomes" id="UP000032668">
    <property type="component" value="Unassembled WGS sequence"/>
</dbReference>
<feature type="domain" description="DNA replication/recombination mediator RecO N-terminal" evidence="4">
    <location>
        <begin position="1"/>
        <end position="74"/>
    </location>
</feature>
<evidence type="ECO:0000256" key="1">
    <source>
        <dbReference type="ARBA" id="ARBA00022763"/>
    </source>
</evidence>
<keyword evidence="3" id="KW-0234">DNA repair</keyword>
<organism evidence="5 6">
    <name type="scientific">Acidocella aminolytica 101 = DSM 11237</name>
    <dbReference type="NCBI Taxonomy" id="1120923"/>
    <lineage>
        <taxon>Bacteria</taxon>
        <taxon>Pseudomonadati</taxon>
        <taxon>Pseudomonadota</taxon>
        <taxon>Alphaproteobacteria</taxon>
        <taxon>Acetobacterales</taxon>
        <taxon>Acidocellaceae</taxon>
        <taxon>Acidocella</taxon>
    </lineage>
</organism>
<comment type="caution">
    <text evidence="5">The sequence shown here is derived from an EMBL/GenBank/DDBJ whole genome shotgun (WGS) entry which is preliminary data.</text>
</comment>
<protein>
    <submittedName>
        <fullName evidence="5">DNA repair protein RecO</fullName>
    </submittedName>
</protein>
<proteinExistence type="predicted"/>
<gene>
    <name evidence="5" type="ORF">Aam_112_010</name>
</gene>
<dbReference type="Pfam" id="PF11967">
    <property type="entry name" value="RecO_N"/>
    <property type="match status" value="1"/>
</dbReference>
<keyword evidence="6" id="KW-1185">Reference proteome</keyword>
<sequence length="245" mass="26592">MEFEGPGIVVDHAFHGEGDLVVTLLTLEGLRRGLAKGGASRRQEAIWQVGNILAARWTARLPEQLGAYSAELVRPAAALAMQQPESLAVLRAACQLAAQALPEREHAPESFKGLLRLLAGIDISGFALAELCRWELVLLRELGFGLDFSSSAGGNDRLAYVSPRTGRAVTLSEAGEWVDRLLPLPEFLLGEGKPDPRGCLAALRLTGHFLTRDVFGVRHRPLSPARQALYERLSLRLEEKDGGDA</sequence>
<dbReference type="EMBL" id="BANC01000110">
    <property type="protein sequence ID" value="GAN81690.1"/>
    <property type="molecule type" value="Genomic_DNA"/>
</dbReference>
<keyword evidence="2" id="KW-0233">DNA recombination</keyword>
<dbReference type="InterPro" id="IPR003717">
    <property type="entry name" value="RecO"/>
</dbReference>
<dbReference type="AlphaFoldDB" id="A0A0D6PIW1"/>
<evidence type="ECO:0000259" key="4">
    <source>
        <dbReference type="Pfam" id="PF11967"/>
    </source>
</evidence>
<dbReference type="PANTHER" id="PTHR33991:SF1">
    <property type="entry name" value="DNA REPAIR PROTEIN RECO"/>
    <property type="match status" value="1"/>
</dbReference>
<keyword evidence="1" id="KW-0227">DNA damage</keyword>
<dbReference type="GO" id="GO:0006310">
    <property type="term" value="P:DNA recombination"/>
    <property type="evidence" value="ECO:0007669"/>
    <property type="project" value="UniProtKB-KW"/>
</dbReference>
<dbReference type="NCBIfam" id="TIGR00613">
    <property type="entry name" value="reco"/>
    <property type="match status" value="1"/>
</dbReference>
<evidence type="ECO:0000313" key="5">
    <source>
        <dbReference type="EMBL" id="GAN81690.1"/>
    </source>
</evidence>
<dbReference type="PANTHER" id="PTHR33991">
    <property type="entry name" value="DNA REPAIR PROTEIN RECO"/>
    <property type="match status" value="1"/>
</dbReference>
<accession>A0A0D6PIW1</accession>
<dbReference type="InterPro" id="IPR042242">
    <property type="entry name" value="RecO_C"/>
</dbReference>
<dbReference type="RefSeq" id="WP_048880075.1">
    <property type="nucleotide sequence ID" value="NZ_BANC01000110.1"/>
</dbReference>
<evidence type="ECO:0000313" key="6">
    <source>
        <dbReference type="Proteomes" id="UP000032668"/>
    </source>
</evidence>
<reference evidence="5 6" key="1">
    <citation type="submission" date="2012-11" db="EMBL/GenBank/DDBJ databases">
        <title>Whole genome sequence of Acidocella aminolytica 101 = DSM 11237.</title>
        <authorList>
            <person name="Azuma Y."/>
            <person name="Higashiura N."/>
            <person name="Hirakawa H."/>
            <person name="Matsushita K."/>
        </authorList>
    </citation>
    <scope>NUCLEOTIDE SEQUENCE [LARGE SCALE GENOMIC DNA]</scope>
    <source>
        <strain evidence="6">101 / DSM 11237</strain>
    </source>
</reference>